<sequence>METAVRAAVAIAQDPDNPLDCLRVREVPLPEAPEGWVRVQVKASSLNQHDLWTLRGVGHDPENIPIVLGCDVAGVTEDGREVILHPVIADPDAGAGDETLDPRRALLSERHDGGFAEYIAVPERCLIDKPKHLSFEEAACLPVAWGTAFRMLFGRAQAKPGESVLVQGAGGGVTSAAIALAAAAGLRVFVTSRSEEKRLQALELGAAAVFASGERLPERVDYIVETVGEATWAHSLKCLKPGGAVVVCGATTGFDPSADLARVFYQQLRVLGSTGSTLEESRAVARFVELKGLRPRIDRTLDLEQIGDGFAAMADGDLNGKIVVTI</sequence>
<dbReference type="SMART" id="SM00829">
    <property type="entry name" value="PKS_ER"/>
    <property type="match status" value="1"/>
</dbReference>
<evidence type="ECO:0000313" key="3">
    <source>
        <dbReference type="Proteomes" id="UP000642819"/>
    </source>
</evidence>
<dbReference type="InterPro" id="IPR020843">
    <property type="entry name" value="ER"/>
</dbReference>
<feature type="domain" description="Enoyl reductase (ER)" evidence="1">
    <location>
        <begin position="17"/>
        <end position="324"/>
    </location>
</feature>
<dbReference type="EMBL" id="BMXK01000005">
    <property type="protein sequence ID" value="GHD05389.1"/>
    <property type="molecule type" value="Genomic_DNA"/>
</dbReference>
<dbReference type="InterPro" id="IPR052711">
    <property type="entry name" value="Zinc_ADH-like"/>
</dbReference>
<dbReference type="Pfam" id="PF08240">
    <property type="entry name" value="ADH_N"/>
    <property type="match status" value="1"/>
</dbReference>
<reference evidence="3" key="1">
    <citation type="journal article" date="2019" name="Int. J. Syst. Evol. Microbiol.">
        <title>The Global Catalogue of Microorganisms (GCM) 10K type strain sequencing project: providing services to taxonomists for standard genome sequencing and annotation.</title>
        <authorList>
            <consortium name="The Broad Institute Genomics Platform"/>
            <consortium name="The Broad Institute Genome Sequencing Center for Infectious Disease"/>
            <person name="Wu L."/>
            <person name="Ma J."/>
        </authorList>
    </citation>
    <scope>NUCLEOTIDE SEQUENCE [LARGE SCALE GENOMIC DNA]</scope>
    <source>
        <strain evidence="3">KCTC 19466</strain>
    </source>
</reference>
<dbReference type="InterPro" id="IPR013154">
    <property type="entry name" value="ADH-like_N"/>
</dbReference>
<dbReference type="Gene3D" id="3.40.50.720">
    <property type="entry name" value="NAD(P)-binding Rossmann-like Domain"/>
    <property type="match status" value="1"/>
</dbReference>
<dbReference type="PANTHER" id="PTHR45033">
    <property type="match status" value="1"/>
</dbReference>
<evidence type="ECO:0000313" key="2">
    <source>
        <dbReference type="EMBL" id="GHD05389.1"/>
    </source>
</evidence>
<keyword evidence="3" id="KW-1185">Reference proteome</keyword>
<dbReference type="SUPFAM" id="SSF50129">
    <property type="entry name" value="GroES-like"/>
    <property type="match status" value="1"/>
</dbReference>
<dbReference type="Pfam" id="PF00107">
    <property type="entry name" value="ADH_zinc_N"/>
    <property type="match status" value="1"/>
</dbReference>
<dbReference type="Proteomes" id="UP000642819">
    <property type="component" value="Unassembled WGS sequence"/>
</dbReference>
<dbReference type="InterPro" id="IPR013149">
    <property type="entry name" value="ADH-like_C"/>
</dbReference>
<evidence type="ECO:0000259" key="1">
    <source>
        <dbReference type="SMART" id="SM00829"/>
    </source>
</evidence>
<protein>
    <submittedName>
        <fullName evidence="2">Alcohol dehydrogenase</fullName>
    </submittedName>
</protein>
<dbReference type="InterPro" id="IPR036291">
    <property type="entry name" value="NAD(P)-bd_dom_sf"/>
</dbReference>
<dbReference type="SUPFAM" id="SSF51735">
    <property type="entry name" value="NAD(P)-binding Rossmann-fold domains"/>
    <property type="match status" value="1"/>
</dbReference>
<comment type="caution">
    <text evidence="2">The sequence shown here is derived from an EMBL/GenBank/DDBJ whole genome shotgun (WGS) entry which is preliminary data.</text>
</comment>
<gene>
    <name evidence="2" type="ORF">GCM10008096_14220</name>
</gene>
<dbReference type="PANTHER" id="PTHR45033:SF3">
    <property type="entry name" value="DEHYDROGENASE, PUTATIVE (AFU_ORTHOLOGUE AFUA_2G13270)-RELATED"/>
    <property type="match status" value="1"/>
</dbReference>
<dbReference type="Gene3D" id="3.90.180.10">
    <property type="entry name" value="Medium-chain alcohol dehydrogenases, catalytic domain"/>
    <property type="match status" value="1"/>
</dbReference>
<name>A0ABQ3GGK2_9MICC</name>
<dbReference type="InterPro" id="IPR011032">
    <property type="entry name" value="GroES-like_sf"/>
</dbReference>
<accession>A0ABQ3GGK2</accession>
<organism evidence="2 3">
    <name type="scientific">Zhihengliuella salsuginis</name>
    <dbReference type="NCBI Taxonomy" id="578222"/>
    <lineage>
        <taxon>Bacteria</taxon>
        <taxon>Bacillati</taxon>
        <taxon>Actinomycetota</taxon>
        <taxon>Actinomycetes</taxon>
        <taxon>Micrococcales</taxon>
        <taxon>Micrococcaceae</taxon>
        <taxon>Zhihengliuella</taxon>
    </lineage>
</organism>
<proteinExistence type="predicted"/>